<name>A0A327KSJ1_9BRAD</name>
<feature type="domain" description="HAMP" evidence="16">
    <location>
        <begin position="189"/>
        <end position="243"/>
    </location>
</feature>
<evidence type="ECO:0000313" key="17">
    <source>
        <dbReference type="EMBL" id="RAI40966.1"/>
    </source>
</evidence>
<dbReference type="EC" id="2.7.13.3" evidence="3"/>
<dbReference type="GO" id="GO:0005886">
    <property type="term" value="C:plasma membrane"/>
    <property type="evidence" value="ECO:0007669"/>
    <property type="project" value="UniProtKB-SubCell"/>
</dbReference>
<keyword evidence="13" id="KW-0902">Two-component regulatory system</keyword>
<keyword evidence="9" id="KW-0547">Nucleotide-binding</keyword>
<dbReference type="PROSITE" id="PS50109">
    <property type="entry name" value="HIS_KIN"/>
    <property type="match status" value="1"/>
</dbReference>
<feature type="domain" description="Histidine kinase" evidence="15">
    <location>
        <begin position="251"/>
        <end position="465"/>
    </location>
</feature>
<dbReference type="PANTHER" id="PTHR44936">
    <property type="entry name" value="SENSOR PROTEIN CREC"/>
    <property type="match status" value="1"/>
</dbReference>
<protein>
    <recommendedName>
        <fullName evidence="3">histidine kinase</fullName>
        <ecNumber evidence="3">2.7.13.3</ecNumber>
    </recommendedName>
</protein>
<organism evidence="17 18">
    <name type="scientific">Rhodoplanes roseus</name>
    <dbReference type="NCBI Taxonomy" id="29409"/>
    <lineage>
        <taxon>Bacteria</taxon>
        <taxon>Pseudomonadati</taxon>
        <taxon>Pseudomonadota</taxon>
        <taxon>Alphaproteobacteria</taxon>
        <taxon>Hyphomicrobiales</taxon>
        <taxon>Nitrobacteraceae</taxon>
        <taxon>Rhodoplanes</taxon>
    </lineage>
</organism>
<keyword evidence="8" id="KW-0812">Transmembrane</keyword>
<dbReference type="SMART" id="SM00387">
    <property type="entry name" value="HATPase_c"/>
    <property type="match status" value="1"/>
</dbReference>
<dbReference type="InterPro" id="IPR003661">
    <property type="entry name" value="HisK_dim/P_dom"/>
</dbReference>
<dbReference type="GO" id="GO:0000155">
    <property type="term" value="F:phosphorelay sensor kinase activity"/>
    <property type="evidence" value="ECO:0007669"/>
    <property type="project" value="InterPro"/>
</dbReference>
<comment type="catalytic activity">
    <reaction evidence="1">
        <text>ATP + protein L-histidine = ADP + protein N-phospho-L-histidine.</text>
        <dbReference type="EC" id="2.7.13.3"/>
    </reaction>
</comment>
<evidence type="ECO:0000256" key="1">
    <source>
        <dbReference type="ARBA" id="ARBA00000085"/>
    </source>
</evidence>
<dbReference type="PANTHER" id="PTHR44936:SF5">
    <property type="entry name" value="SENSOR HISTIDINE KINASE ENVZ"/>
    <property type="match status" value="1"/>
</dbReference>
<dbReference type="SUPFAM" id="SSF55874">
    <property type="entry name" value="ATPase domain of HSP90 chaperone/DNA topoisomerase II/histidine kinase"/>
    <property type="match status" value="1"/>
</dbReference>
<evidence type="ECO:0000256" key="12">
    <source>
        <dbReference type="ARBA" id="ARBA00022989"/>
    </source>
</evidence>
<evidence type="ECO:0000256" key="14">
    <source>
        <dbReference type="ARBA" id="ARBA00023136"/>
    </source>
</evidence>
<dbReference type="InterPro" id="IPR050980">
    <property type="entry name" value="2C_sensor_his_kinase"/>
</dbReference>
<dbReference type="Pfam" id="PF02518">
    <property type="entry name" value="HATPase_c"/>
    <property type="match status" value="1"/>
</dbReference>
<dbReference type="InterPro" id="IPR036097">
    <property type="entry name" value="HisK_dim/P_sf"/>
</dbReference>
<dbReference type="OrthoDB" id="9804645at2"/>
<evidence type="ECO:0000256" key="3">
    <source>
        <dbReference type="ARBA" id="ARBA00012438"/>
    </source>
</evidence>
<reference evidence="17 18" key="1">
    <citation type="submission" date="2017-07" db="EMBL/GenBank/DDBJ databases">
        <title>Draft Genome Sequences of Select Purple Nonsulfur Bacteria.</title>
        <authorList>
            <person name="Lasarre B."/>
            <person name="Mckinlay J.B."/>
        </authorList>
    </citation>
    <scope>NUCLEOTIDE SEQUENCE [LARGE SCALE GENOMIC DNA]</scope>
    <source>
        <strain evidence="17 18">DSM 5909</strain>
    </source>
</reference>
<keyword evidence="6" id="KW-0597">Phosphoprotein</keyword>
<dbReference type="AlphaFoldDB" id="A0A327KSJ1"/>
<dbReference type="RefSeq" id="WP_111421284.1">
    <property type="nucleotide sequence ID" value="NZ_NPEX01000209.1"/>
</dbReference>
<dbReference type="SMART" id="SM00304">
    <property type="entry name" value="HAMP"/>
    <property type="match status" value="1"/>
</dbReference>
<accession>A0A327KSJ1</accession>
<evidence type="ECO:0000313" key="18">
    <source>
        <dbReference type="Proteomes" id="UP000249130"/>
    </source>
</evidence>
<dbReference type="InterPro" id="IPR003594">
    <property type="entry name" value="HATPase_dom"/>
</dbReference>
<evidence type="ECO:0000256" key="6">
    <source>
        <dbReference type="ARBA" id="ARBA00022553"/>
    </source>
</evidence>
<evidence type="ECO:0000259" key="15">
    <source>
        <dbReference type="PROSITE" id="PS50109"/>
    </source>
</evidence>
<evidence type="ECO:0000256" key="2">
    <source>
        <dbReference type="ARBA" id="ARBA00004429"/>
    </source>
</evidence>
<keyword evidence="12" id="KW-1133">Transmembrane helix</keyword>
<evidence type="ECO:0000256" key="7">
    <source>
        <dbReference type="ARBA" id="ARBA00022679"/>
    </source>
</evidence>
<dbReference type="SUPFAM" id="SSF47384">
    <property type="entry name" value="Homodimeric domain of signal transducing histidine kinase"/>
    <property type="match status" value="1"/>
</dbReference>
<dbReference type="InterPro" id="IPR004358">
    <property type="entry name" value="Sig_transdc_His_kin-like_C"/>
</dbReference>
<dbReference type="CDD" id="cd00082">
    <property type="entry name" value="HisKA"/>
    <property type="match status" value="1"/>
</dbReference>
<keyword evidence="5" id="KW-0997">Cell inner membrane</keyword>
<dbReference type="InterPro" id="IPR036890">
    <property type="entry name" value="HATPase_C_sf"/>
</dbReference>
<dbReference type="GO" id="GO:0005524">
    <property type="term" value="F:ATP binding"/>
    <property type="evidence" value="ECO:0007669"/>
    <property type="project" value="UniProtKB-KW"/>
</dbReference>
<keyword evidence="10" id="KW-0418">Kinase</keyword>
<comment type="subcellular location">
    <subcellularLocation>
        <location evidence="2">Cell inner membrane</location>
        <topology evidence="2">Multi-pass membrane protein</topology>
    </subcellularLocation>
</comment>
<dbReference type="InterPro" id="IPR003660">
    <property type="entry name" value="HAMP_dom"/>
</dbReference>
<evidence type="ECO:0000259" key="16">
    <source>
        <dbReference type="PROSITE" id="PS50885"/>
    </source>
</evidence>
<dbReference type="PROSITE" id="PS50885">
    <property type="entry name" value="HAMP"/>
    <property type="match status" value="1"/>
</dbReference>
<proteinExistence type="predicted"/>
<dbReference type="Proteomes" id="UP000249130">
    <property type="component" value="Unassembled WGS sequence"/>
</dbReference>
<keyword evidence="7" id="KW-0808">Transferase</keyword>
<keyword evidence="4" id="KW-1003">Cell membrane</keyword>
<keyword evidence="18" id="KW-1185">Reference proteome</keyword>
<gene>
    <name evidence="17" type="ORF">CH341_22655</name>
</gene>
<evidence type="ECO:0000256" key="9">
    <source>
        <dbReference type="ARBA" id="ARBA00022741"/>
    </source>
</evidence>
<dbReference type="Gene3D" id="1.10.287.130">
    <property type="match status" value="1"/>
</dbReference>
<evidence type="ECO:0000256" key="10">
    <source>
        <dbReference type="ARBA" id="ARBA00022777"/>
    </source>
</evidence>
<evidence type="ECO:0000256" key="4">
    <source>
        <dbReference type="ARBA" id="ARBA00022475"/>
    </source>
</evidence>
<sequence length="481" mass="50777">MMRLGFGARLFAIFVTSLVALQLLAVVAFVLQRSRATDSELRLPLPDQAAALAELLDGLPKTDWPKVLRAANSVDLSVRIVERRPDGREPDWYEAPLVDFILRRYLGTLGDRPVRVRVEPSNEVLAGPLRLLAWVSPGTIEIEIGLKGGETLVVSAGGVLALSVVGLPPGFWAGMLGLLVAGVALHLLRREARPLRDLAAAVDRVPLGAEAPAIPDRPRSAPEIRALIGAFNRLTGRIADLLRARMALMGGISHDLRTYVTRLRLRADLIPDRQERARTIADLDEMSRLLDDSLLACRTGVPVINEELVAIAPLLAREVSDRTPPAPGKAQGSAPVSLTLAPEAETAEVLGDPIALRRLFANLVDNALKYGGVADIAAGVDRAAPEGPALVVTIDDDGPGIPDEQRAALLEPFARADASRNRATGGAGLGLAIARGVAEQHGGTLTLGDAPSGGLRATVRLPMFVTDAGPGSTGTRSSGDG</sequence>
<dbReference type="Gene3D" id="3.30.565.10">
    <property type="entry name" value="Histidine kinase-like ATPase, C-terminal domain"/>
    <property type="match status" value="1"/>
</dbReference>
<comment type="caution">
    <text evidence="17">The sequence shown here is derived from an EMBL/GenBank/DDBJ whole genome shotgun (WGS) entry which is preliminary data.</text>
</comment>
<evidence type="ECO:0000256" key="11">
    <source>
        <dbReference type="ARBA" id="ARBA00022840"/>
    </source>
</evidence>
<dbReference type="PRINTS" id="PR00344">
    <property type="entry name" value="BCTRLSENSOR"/>
</dbReference>
<dbReference type="InterPro" id="IPR005467">
    <property type="entry name" value="His_kinase_dom"/>
</dbReference>
<keyword evidence="11" id="KW-0067">ATP-binding</keyword>
<evidence type="ECO:0000256" key="8">
    <source>
        <dbReference type="ARBA" id="ARBA00022692"/>
    </source>
</evidence>
<evidence type="ECO:0000256" key="13">
    <source>
        <dbReference type="ARBA" id="ARBA00023012"/>
    </source>
</evidence>
<evidence type="ECO:0000256" key="5">
    <source>
        <dbReference type="ARBA" id="ARBA00022519"/>
    </source>
</evidence>
<dbReference type="EMBL" id="NPEX01000209">
    <property type="protein sequence ID" value="RAI40966.1"/>
    <property type="molecule type" value="Genomic_DNA"/>
</dbReference>
<keyword evidence="14" id="KW-0472">Membrane</keyword>